<dbReference type="AlphaFoldDB" id="A0A846RL82"/>
<dbReference type="EMBL" id="JAATJL010000001">
    <property type="protein sequence ID" value="NJC21034.1"/>
    <property type="molecule type" value="Genomic_DNA"/>
</dbReference>
<evidence type="ECO:0000313" key="2">
    <source>
        <dbReference type="Proteomes" id="UP000547458"/>
    </source>
</evidence>
<name>A0A846RL82_9MICC</name>
<dbReference type="Gene3D" id="3.30.160.620">
    <property type="match status" value="1"/>
</dbReference>
<evidence type="ECO:0000313" key="1">
    <source>
        <dbReference type="EMBL" id="NJC21034.1"/>
    </source>
</evidence>
<dbReference type="Proteomes" id="UP000547458">
    <property type="component" value="Unassembled WGS sequence"/>
</dbReference>
<protein>
    <submittedName>
        <fullName evidence="1">Putative RNase H-like HicB family nuclease</fullName>
    </submittedName>
</protein>
<gene>
    <name evidence="1" type="ORF">BJ994_000110</name>
</gene>
<dbReference type="RefSeq" id="WP_167990320.1">
    <property type="nucleotide sequence ID" value="NZ_JAATJL010000001.1"/>
</dbReference>
<dbReference type="Pfam" id="PF12910">
    <property type="entry name" value="PHD_like"/>
    <property type="match status" value="1"/>
</dbReference>
<keyword evidence="2" id="KW-1185">Reference proteome</keyword>
<sequence length="142" mass="15447">MSTPIHEHRTYGFADARKSFKSILDASDRGGLSIVQRGDSSASVVNTALLKAFLMKNTPANVQVVNEDGAWAMFIPGLPLAAEGSTVDEATHDLIDALREYAEDWEDHLRLAPNHKDNWALVQIVDSSTDGELAAWLNGTAK</sequence>
<comment type="caution">
    <text evidence="1">The sequence shown here is derived from an EMBL/GenBank/DDBJ whole genome shotgun (WGS) entry which is preliminary data.</text>
</comment>
<dbReference type="SUPFAM" id="SSF143100">
    <property type="entry name" value="TTHA1013/TTHA0281-like"/>
    <property type="match status" value="1"/>
</dbReference>
<reference evidence="1 2" key="1">
    <citation type="submission" date="2020-03" db="EMBL/GenBank/DDBJ databases">
        <title>Sequencing the genomes of 1000 actinobacteria strains.</title>
        <authorList>
            <person name="Klenk H.-P."/>
        </authorList>
    </citation>
    <scope>NUCLEOTIDE SEQUENCE [LARGE SCALE GENOMIC DNA]</scope>
    <source>
        <strain evidence="1 2">DSM 16403</strain>
    </source>
</reference>
<proteinExistence type="predicted"/>
<dbReference type="InterPro" id="IPR035424">
    <property type="entry name" value="Antitoxin_RelB"/>
</dbReference>
<accession>A0A846RL82</accession>
<dbReference type="InterPro" id="IPR035069">
    <property type="entry name" value="TTHA1013/TTHA0281-like"/>
</dbReference>
<organism evidence="1 2">
    <name type="scientific">Arthrobacter pigmenti</name>
    <dbReference type="NCBI Taxonomy" id="271432"/>
    <lineage>
        <taxon>Bacteria</taxon>
        <taxon>Bacillati</taxon>
        <taxon>Actinomycetota</taxon>
        <taxon>Actinomycetes</taxon>
        <taxon>Micrococcales</taxon>
        <taxon>Micrococcaceae</taxon>
        <taxon>Arthrobacter</taxon>
    </lineage>
</organism>